<reference evidence="3" key="1">
    <citation type="submission" date="2016-11" db="UniProtKB">
        <authorList>
            <consortium name="WormBaseParasite"/>
        </authorList>
    </citation>
    <scope>IDENTIFICATION</scope>
</reference>
<dbReference type="AlphaFoldDB" id="A0A1I7Y4K4"/>
<evidence type="ECO:0000313" key="3">
    <source>
        <dbReference type="WBParaSite" id="L893_g12673.t1"/>
    </source>
</evidence>
<dbReference type="Proteomes" id="UP000095287">
    <property type="component" value="Unplaced"/>
</dbReference>
<dbReference type="WBParaSite" id="L893_g12673.t1">
    <property type="protein sequence ID" value="L893_g12673.t1"/>
    <property type="gene ID" value="L893_g12673"/>
</dbReference>
<feature type="domain" description="N-acetyltransferase" evidence="1">
    <location>
        <begin position="119"/>
        <end position="258"/>
    </location>
</feature>
<dbReference type="InterPro" id="IPR000182">
    <property type="entry name" value="GNAT_dom"/>
</dbReference>
<dbReference type="PROSITE" id="PS51186">
    <property type="entry name" value="GNAT"/>
    <property type="match status" value="1"/>
</dbReference>
<evidence type="ECO:0000313" key="2">
    <source>
        <dbReference type="Proteomes" id="UP000095287"/>
    </source>
</evidence>
<proteinExistence type="predicted"/>
<dbReference type="SUPFAM" id="SSF55729">
    <property type="entry name" value="Acyl-CoA N-acyltransferases (Nat)"/>
    <property type="match status" value="1"/>
</dbReference>
<evidence type="ECO:0000259" key="1">
    <source>
        <dbReference type="PROSITE" id="PS51186"/>
    </source>
</evidence>
<organism evidence="2 3">
    <name type="scientific">Steinernema glaseri</name>
    <dbReference type="NCBI Taxonomy" id="37863"/>
    <lineage>
        <taxon>Eukaryota</taxon>
        <taxon>Metazoa</taxon>
        <taxon>Ecdysozoa</taxon>
        <taxon>Nematoda</taxon>
        <taxon>Chromadorea</taxon>
        <taxon>Rhabditida</taxon>
        <taxon>Tylenchina</taxon>
        <taxon>Panagrolaimomorpha</taxon>
        <taxon>Strongyloidoidea</taxon>
        <taxon>Steinernematidae</taxon>
        <taxon>Steinernema</taxon>
    </lineage>
</organism>
<sequence>MMVTSTSSEQSVFSPKVSHYWETRFARGIPYSSSAELVLRVDDSLDEGEAGMVLQRPGQPVWALISPAMAKAIGPRPLTSLEDLQAAVQEAGGRFHGADALFYFPLAIQAGLSAAPAGGAVRQLNADDAAAFEAFSEQASEEDRDASYVELDHWLVFGAFEGEELVCAASMYAWDEDEFGLADLGVLTRADKRGRGYARATVQAMCHCALQQGWEPQYRFQGDNLASASVARGAARQDGGCPDWPARSVAVSARLLDSDSGLAARLAVPLAGAPIQAVAVSCPARQYLALDGPVLRGWPDRP</sequence>
<accession>A0A1I7Y4K4</accession>
<protein>
    <submittedName>
        <fullName evidence="3">N-acetyltransferase domain-containing protein</fullName>
    </submittedName>
</protein>
<name>A0A1I7Y4K4_9BILA</name>
<dbReference type="GO" id="GO:0016747">
    <property type="term" value="F:acyltransferase activity, transferring groups other than amino-acyl groups"/>
    <property type="evidence" value="ECO:0007669"/>
    <property type="project" value="InterPro"/>
</dbReference>
<dbReference type="InterPro" id="IPR016181">
    <property type="entry name" value="Acyl_CoA_acyltransferase"/>
</dbReference>
<keyword evidence="2" id="KW-1185">Reference proteome</keyword>
<dbReference type="CDD" id="cd04301">
    <property type="entry name" value="NAT_SF"/>
    <property type="match status" value="1"/>
</dbReference>
<dbReference type="Gene3D" id="3.40.630.30">
    <property type="match status" value="1"/>
</dbReference>